<dbReference type="RefSeq" id="WP_183277721.1">
    <property type="nucleotide sequence ID" value="NZ_BLZR01000001.1"/>
</dbReference>
<sequence length="278" mass="31982">MDLRLTFNEVASEYDRMRPLYVKELFDDVIKYTDLDSSKKALEIGIGTGQATLPFLKSGCRVTAIELGSKMAEFTKRKFSEFKNFDVINDDFESIILENNAYDLIYSASAFQWINPQIGYPKVCQLLKSGGVFAKFSHSLYQEEEFAAVAAAMDKVYYKYRNDFYTDPRISLDKVHEGYKKVLTSMNPPSPHNKERCLDHANWIKQYGFSDVIYKCYHQTLTYDSERYVELISTYCDQIALPESIRIQFAKEIKEAIDSNGGKFGLSDTIDLYLAIKS</sequence>
<dbReference type="GO" id="GO:0032259">
    <property type="term" value="P:methylation"/>
    <property type="evidence" value="ECO:0007669"/>
    <property type="project" value="UniProtKB-KW"/>
</dbReference>
<evidence type="ECO:0000256" key="2">
    <source>
        <dbReference type="ARBA" id="ARBA00022603"/>
    </source>
</evidence>
<keyword evidence="2 5" id="KW-0489">Methyltransferase</keyword>
<dbReference type="PANTHER" id="PTHR44942:SF4">
    <property type="entry name" value="METHYLTRANSFERASE TYPE 11 DOMAIN-CONTAINING PROTEIN"/>
    <property type="match status" value="1"/>
</dbReference>
<dbReference type="Pfam" id="PF08241">
    <property type="entry name" value="Methyltransf_11"/>
    <property type="match status" value="1"/>
</dbReference>
<evidence type="ECO:0000256" key="1">
    <source>
        <dbReference type="ARBA" id="ARBA00008361"/>
    </source>
</evidence>
<gene>
    <name evidence="5" type="ORF">bsdtw1_02384</name>
</gene>
<dbReference type="Proteomes" id="UP000580568">
    <property type="component" value="Unassembled WGS sequence"/>
</dbReference>
<dbReference type="AlphaFoldDB" id="A0A6V8SI76"/>
<comment type="similarity">
    <text evidence="1">Belongs to the methyltransferase superfamily.</text>
</comment>
<organism evidence="5 6">
    <name type="scientific">Clostridium fungisolvens</name>
    <dbReference type="NCBI Taxonomy" id="1604897"/>
    <lineage>
        <taxon>Bacteria</taxon>
        <taxon>Bacillati</taxon>
        <taxon>Bacillota</taxon>
        <taxon>Clostridia</taxon>
        <taxon>Eubacteriales</taxon>
        <taxon>Clostridiaceae</taxon>
        <taxon>Clostridium</taxon>
    </lineage>
</organism>
<protein>
    <submittedName>
        <fullName evidence="5">tRNA 5-carboxymethoxyuridine methyltransferase</fullName>
    </submittedName>
</protein>
<dbReference type="EMBL" id="BLZR01000001">
    <property type="protein sequence ID" value="GFP76282.1"/>
    <property type="molecule type" value="Genomic_DNA"/>
</dbReference>
<dbReference type="GO" id="GO:0008757">
    <property type="term" value="F:S-adenosylmethionine-dependent methyltransferase activity"/>
    <property type="evidence" value="ECO:0007669"/>
    <property type="project" value="InterPro"/>
</dbReference>
<dbReference type="Gene3D" id="3.40.50.150">
    <property type="entry name" value="Vaccinia Virus protein VP39"/>
    <property type="match status" value="1"/>
</dbReference>
<name>A0A6V8SI76_9CLOT</name>
<dbReference type="SUPFAM" id="SSF53335">
    <property type="entry name" value="S-adenosyl-L-methionine-dependent methyltransferases"/>
    <property type="match status" value="1"/>
</dbReference>
<comment type="caution">
    <text evidence="5">The sequence shown here is derived from an EMBL/GenBank/DDBJ whole genome shotgun (WGS) entry which is preliminary data.</text>
</comment>
<dbReference type="InterPro" id="IPR013216">
    <property type="entry name" value="Methyltransf_11"/>
</dbReference>
<dbReference type="InterPro" id="IPR051052">
    <property type="entry name" value="Diverse_substrate_MTase"/>
</dbReference>
<evidence type="ECO:0000256" key="3">
    <source>
        <dbReference type="ARBA" id="ARBA00022679"/>
    </source>
</evidence>
<proteinExistence type="inferred from homology"/>
<dbReference type="PANTHER" id="PTHR44942">
    <property type="entry name" value="METHYLTRANSF_11 DOMAIN-CONTAINING PROTEIN"/>
    <property type="match status" value="1"/>
</dbReference>
<keyword evidence="6" id="KW-1185">Reference proteome</keyword>
<keyword evidence="3 5" id="KW-0808">Transferase</keyword>
<accession>A0A6V8SI76</accession>
<evidence type="ECO:0000313" key="6">
    <source>
        <dbReference type="Proteomes" id="UP000580568"/>
    </source>
</evidence>
<feature type="domain" description="Methyltransferase type 11" evidence="4">
    <location>
        <begin position="42"/>
        <end position="133"/>
    </location>
</feature>
<evidence type="ECO:0000259" key="4">
    <source>
        <dbReference type="Pfam" id="PF08241"/>
    </source>
</evidence>
<evidence type="ECO:0000313" key="5">
    <source>
        <dbReference type="EMBL" id="GFP76282.1"/>
    </source>
</evidence>
<reference evidence="5 6" key="1">
    <citation type="submission" date="2020-07" db="EMBL/GenBank/DDBJ databases">
        <title>A new beta-1,3-glucan-decomposing anaerobic bacterium isolated from anoxic soil subjected to biological soil disinfestation.</title>
        <authorList>
            <person name="Ueki A."/>
            <person name="Tonouchi A."/>
        </authorList>
    </citation>
    <scope>NUCLEOTIDE SEQUENCE [LARGE SCALE GENOMIC DNA]</scope>
    <source>
        <strain evidence="5 6">TW1</strain>
    </source>
</reference>
<dbReference type="CDD" id="cd02440">
    <property type="entry name" value="AdoMet_MTases"/>
    <property type="match status" value="1"/>
</dbReference>
<dbReference type="InterPro" id="IPR029063">
    <property type="entry name" value="SAM-dependent_MTases_sf"/>
</dbReference>